<feature type="region of interest" description="Disordered" evidence="1">
    <location>
        <begin position="370"/>
        <end position="389"/>
    </location>
</feature>
<evidence type="ECO:0000256" key="1">
    <source>
        <dbReference type="SAM" id="MobiDB-lite"/>
    </source>
</evidence>
<dbReference type="RefSeq" id="WP_317831985.1">
    <property type="nucleotide sequence ID" value="NZ_CP136920.1"/>
</dbReference>
<dbReference type="Proteomes" id="UP001304300">
    <property type="component" value="Chromosome"/>
</dbReference>
<keyword evidence="4" id="KW-1185">Reference proteome</keyword>
<name>A0AAQ3LAH7_9BACT</name>
<reference evidence="3 4" key="1">
    <citation type="submission" date="2023-10" db="EMBL/GenBank/DDBJ databases">
        <title>Rubellicoccus peritrichatus gen. nov., sp. nov., isolated from an algae of coral reef tank.</title>
        <authorList>
            <person name="Luo J."/>
        </authorList>
    </citation>
    <scope>NUCLEOTIDE SEQUENCE [LARGE SCALE GENOMIC DNA]</scope>
    <source>
        <strain evidence="3 4">CR14</strain>
    </source>
</reference>
<evidence type="ECO:0000313" key="4">
    <source>
        <dbReference type="Proteomes" id="UP001304300"/>
    </source>
</evidence>
<protein>
    <submittedName>
        <fullName evidence="3">Uncharacterized protein</fullName>
    </submittedName>
</protein>
<gene>
    <name evidence="3" type="ORF">RZN69_14980</name>
</gene>
<organism evidence="3 4">
    <name type="scientific">Rubellicoccus peritrichatus</name>
    <dbReference type="NCBI Taxonomy" id="3080537"/>
    <lineage>
        <taxon>Bacteria</taxon>
        <taxon>Pseudomonadati</taxon>
        <taxon>Verrucomicrobiota</taxon>
        <taxon>Opitutia</taxon>
        <taxon>Puniceicoccales</taxon>
        <taxon>Cerasicoccaceae</taxon>
        <taxon>Rubellicoccus</taxon>
    </lineage>
</organism>
<dbReference type="KEGG" id="puo:RZN69_14980"/>
<keyword evidence="2" id="KW-0812">Transmembrane</keyword>
<proteinExistence type="predicted"/>
<dbReference type="AlphaFoldDB" id="A0AAQ3LAH7"/>
<accession>A0AAQ3LAH7</accession>
<keyword evidence="2" id="KW-0472">Membrane</keyword>
<evidence type="ECO:0000313" key="3">
    <source>
        <dbReference type="EMBL" id="WOO39928.1"/>
    </source>
</evidence>
<evidence type="ECO:0000256" key="2">
    <source>
        <dbReference type="SAM" id="Phobius"/>
    </source>
</evidence>
<feature type="transmembrane region" description="Helical" evidence="2">
    <location>
        <begin position="20"/>
        <end position="43"/>
    </location>
</feature>
<feature type="compositionally biased region" description="Polar residues" evidence="1">
    <location>
        <begin position="370"/>
        <end position="379"/>
    </location>
</feature>
<sequence>MSPPPISNPVAAKGRSGFALIISISLMAFILVMVLSLSTLVSLESATSRHRLDEQRARQNALFALQQAIGQLQAEAGPDQRITARADILPSTGANTAIWTGVWKSYDPENPDATIGEIRALNSDTPTWLVSGNNPDPSSITGETVTLASYTDHSGANQGIEVSRVPVDPASDSGGYAWLTEDESLKAKLNPKSVDQNSFGDSINESQRQFLVPQKSSMIVVSEDDWKDVTNSPEKLSQAFSLDDLGLISTTSSDSPDFSVYSSDVTLKSLGILANNRKGGLRKDLTRGLDDQYEQHLSLTPQLLAGENDDSRLLYSDTTRTTSDVDILGESWDIFYNYYNLYKFDHPRPSSVTGLPPSDDAYHQADQIKNLNSNTSSDPTLYPRADRFPGGGSNGYVKSLPTLGLEFNSYRRAPFGPIRPLMVQIKMSYGVRSIKDETDPDDVRYRFRLHVYPTFVICNPYNVRMETGSAATNPDRGPYSLYYSDQDSYSMDVGNGYQNIFGNYTTNNGIGGNIFGQLALKVPNITLEPGQVMVLGMQNSQVWPTNDSTLEVTGVSGDLIDEDASFYTDLFTSGDPDPNGQPTRIPLEATNPSDEVIFRFNQKRIRAQVDLNLPEAHSHTNVRLNAYIAEVTSDETDNSSSNGRPIFTLGTVDAIDSALPTPFVGYQMRALTPDFEFPSYAHLNLISYTSHTYMPYAGSGDAIGSFDDAIPEHDGDNAYWGGGLDAGTGTSRVILYDVPRQPMQSIGDFMHASFGFGAEDPLYIVGGSYPSPFIEKSRTFLQINGGATNDPANDAYFVDRSYYINDRIFDEYFFSTIPTAGRDASKSFPYNTSFDQDYIDEGLPLQNTRLIYNDIIGDAPALTDLQGMHAFHTAAAELFIDGPFNINSTAINAWIATLSAFRDEKLIISKVNDSFGSNNEIISASKMRNPFTRFTAPRGGPDELWTGFATLTDTEIRQLAAAIVNEIKIRGPFYSIGDFINRDPFRSNEGFATRGAIQKAIDDTSINDDISIGNSPTLTETPNAGRGIYTIYTENLAKSTAANIPGWLSQNDIIRQLAPIMTARGDTFTIKFYGDTKNEYTNDVVARAYGVAVVQRIPDYIESVTPPETHPSDLGDSDQYELLNKTFGRQFKIVGFNWLN</sequence>
<keyword evidence="2" id="KW-1133">Transmembrane helix</keyword>
<dbReference type="EMBL" id="CP136920">
    <property type="protein sequence ID" value="WOO39928.1"/>
    <property type="molecule type" value="Genomic_DNA"/>
</dbReference>